<dbReference type="RefSeq" id="WP_155083703.1">
    <property type="nucleotide sequence ID" value="NZ_WMIA01000008.1"/>
</dbReference>
<dbReference type="EMBL" id="WMIA01000008">
    <property type="protein sequence ID" value="MTF38876.1"/>
    <property type="molecule type" value="Genomic_DNA"/>
</dbReference>
<comment type="caution">
    <text evidence="1">The sequence shown here is derived from an EMBL/GenBank/DDBJ whole genome shotgun (WGS) entry which is preliminary data.</text>
</comment>
<dbReference type="GO" id="GO:0016740">
    <property type="term" value="F:transferase activity"/>
    <property type="evidence" value="ECO:0007669"/>
    <property type="project" value="UniProtKB-KW"/>
</dbReference>
<evidence type="ECO:0000313" key="2">
    <source>
        <dbReference type="Proteomes" id="UP000437131"/>
    </source>
</evidence>
<dbReference type="SUPFAM" id="SSF53756">
    <property type="entry name" value="UDP-Glycosyltransferase/glycogen phosphorylase"/>
    <property type="match status" value="1"/>
</dbReference>
<dbReference type="PANTHER" id="PTHR12526">
    <property type="entry name" value="GLYCOSYLTRANSFERASE"/>
    <property type="match status" value="1"/>
</dbReference>
<keyword evidence="1" id="KW-0808">Transferase</keyword>
<dbReference type="Pfam" id="PF13692">
    <property type="entry name" value="Glyco_trans_1_4"/>
    <property type="match status" value="1"/>
</dbReference>
<organism evidence="1 2">
    <name type="scientific">Cyanobacterium aponinum 0216</name>
    <dbReference type="NCBI Taxonomy" id="2676140"/>
    <lineage>
        <taxon>Bacteria</taxon>
        <taxon>Bacillati</taxon>
        <taxon>Cyanobacteriota</taxon>
        <taxon>Cyanophyceae</taxon>
        <taxon>Oscillatoriophycideae</taxon>
        <taxon>Chroococcales</taxon>
        <taxon>Geminocystaceae</taxon>
        <taxon>Cyanobacterium</taxon>
    </lineage>
</organism>
<reference evidence="1 2" key="1">
    <citation type="submission" date="2019-11" db="EMBL/GenBank/DDBJ databases">
        <title>Isolation of a new High Light Tolerant Cyanobacteria.</title>
        <authorList>
            <person name="Dobson Z."/>
            <person name="Vaughn N."/>
            <person name="Vaughn M."/>
            <person name="Fromme P."/>
            <person name="Mazor Y."/>
        </authorList>
    </citation>
    <scope>NUCLEOTIDE SEQUENCE [LARGE SCALE GENOMIC DNA]</scope>
    <source>
        <strain evidence="1 2">0216</strain>
    </source>
</reference>
<protein>
    <submittedName>
        <fullName evidence="1">Glycosyltransferase</fullName>
    </submittedName>
</protein>
<gene>
    <name evidence="1" type="ORF">GGC33_08035</name>
</gene>
<evidence type="ECO:0000313" key="1">
    <source>
        <dbReference type="EMBL" id="MTF38876.1"/>
    </source>
</evidence>
<sequence length="391" mass="44817">MKIIFAHDHRFIPLDGQVFSELQFESIFWNRYLKHFEQVIVVVRKGDLPAHKTKDNLILSDRENVSFKFLPNLSNLKSQLLKKGKAIKLFREYLKDADGVIARLPSEIGLLAIRCAIEQNKPWAVEVVGCPWDGLWNYGNIQGKIYAPILTWRMKQAVRKSRFTLYVTDRFLQQRYPSPQGKTINCSDVEISPPSETVLEQRLNKIKHNEGKKVVFGLIGTLKGKFKGIQTVLQTLQQIRSQLPPFEFRVLGGGEADSWRQLAQSLGVEDVAFFDGTLPSGEPVFQWLDEVDIYLQPSFKEGLPRALIEAMSRGCPCLASNIAGIPELLESENLISPGNINQLGQLLIKVANHRHWQLQQAQRNWQRAGDYAYDVLEQRRDNFWQTFVKSQ</sequence>
<proteinExistence type="predicted"/>
<dbReference type="Proteomes" id="UP000437131">
    <property type="component" value="Unassembled WGS sequence"/>
</dbReference>
<dbReference type="CDD" id="cd03801">
    <property type="entry name" value="GT4_PimA-like"/>
    <property type="match status" value="1"/>
</dbReference>
<name>A0A844GY13_9CHRO</name>
<dbReference type="Gene3D" id="3.40.50.2000">
    <property type="entry name" value="Glycogen Phosphorylase B"/>
    <property type="match status" value="1"/>
</dbReference>
<accession>A0A844GY13</accession>
<dbReference type="AlphaFoldDB" id="A0A844GY13"/>